<reference evidence="1 2" key="1">
    <citation type="submission" date="2020-08" db="EMBL/GenBank/DDBJ databases">
        <authorList>
            <person name="Seo M.-J."/>
        </authorList>
    </citation>
    <scope>NUCLEOTIDE SEQUENCE [LARGE SCALE GENOMIC DNA]</scope>
    <source>
        <strain evidence="1 2">MBLA0160</strain>
    </source>
</reference>
<accession>A0A7J9SIY2</accession>
<keyword evidence="2" id="KW-1185">Reference proteome</keyword>
<organism evidence="1 2">
    <name type="scientific">Halobellus ruber</name>
    <dbReference type="NCBI Taxonomy" id="2761102"/>
    <lineage>
        <taxon>Archaea</taxon>
        <taxon>Methanobacteriati</taxon>
        <taxon>Methanobacteriota</taxon>
        <taxon>Stenosarchaea group</taxon>
        <taxon>Halobacteria</taxon>
        <taxon>Halobacteriales</taxon>
        <taxon>Haloferacaceae</taxon>
        <taxon>Halobellus</taxon>
    </lineage>
</organism>
<sequence>MSDDLPSHYELDDFPDPILEPPERFDRIENRIGCCGVKPNLVYGGYVHRIWVTHAVDFVREVYDGDVDAYVDMFAPNLCSPEVEKEMREAVGQALEFHDEYEREFEILREYREQEWQRIREETSNSGSDTVQ</sequence>
<proteinExistence type="predicted"/>
<dbReference type="AlphaFoldDB" id="A0A7J9SIY2"/>
<comment type="caution">
    <text evidence="1">The sequence shown here is derived from an EMBL/GenBank/DDBJ whole genome shotgun (WGS) entry which is preliminary data.</text>
</comment>
<evidence type="ECO:0000313" key="2">
    <source>
        <dbReference type="Proteomes" id="UP000546257"/>
    </source>
</evidence>
<dbReference type="Proteomes" id="UP000546257">
    <property type="component" value="Unassembled WGS sequence"/>
</dbReference>
<gene>
    <name evidence="1" type="ORF">H5V44_11525</name>
</gene>
<evidence type="ECO:0000313" key="1">
    <source>
        <dbReference type="EMBL" id="MBB6646904.1"/>
    </source>
</evidence>
<protein>
    <submittedName>
        <fullName evidence="1">Uncharacterized protein</fullName>
    </submittedName>
</protein>
<dbReference type="EMBL" id="JACKXD010000004">
    <property type="protein sequence ID" value="MBB6646904.1"/>
    <property type="molecule type" value="Genomic_DNA"/>
</dbReference>
<dbReference type="RefSeq" id="WP_185193288.1">
    <property type="nucleotide sequence ID" value="NZ_JACKXD010000004.1"/>
</dbReference>
<name>A0A7J9SIY2_9EURY</name>